<gene>
    <name evidence="1" type="ORF">LCGC14_2209040</name>
</gene>
<evidence type="ECO:0000313" key="1">
    <source>
        <dbReference type="EMBL" id="KKL60068.1"/>
    </source>
</evidence>
<reference evidence="1" key="1">
    <citation type="journal article" date="2015" name="Nature">
        <title>Complex archaea that bridge the gap between prokaryotes and eukaryotes.</title>
        <authorList>
            <person name="Spang A."/>
            <person name="Saw J.H."/>
            <person name="Jorgensen S.L."/>
            <person name="Zaremba-Niedzwiedzka K."/>
            <person name="Martijn J."/>
            <person name="Lind A.E."/>
            <person name="van Eijk R."/>
            <person name="Schleper C."/>
            <person name="Guy L."/>
            <person name="Ettema T.J."/>
        </authorList>
    </citation>
    <scope>NUCLEOTIDE SEQUENCE</scope>
</reference>
<protein>
    <submittedName>
        <fullName evidence="1">Uncharacterized protein</fullName>
    </submittedName>
</protein>
<name>A0A0F9DE98_9ZZZZ</name>
<dbReference type="EMBL" id="LAZR01029276">
    <property type="protein sequence ID" value="KKL60068.1"/>
    <property type="molecule type" value="Genomic_DNA"/>
</dbReference>
<proteinExistence type="predicted"/>
<dbReference type="AlphaFoldDB" id="A0A0F9DE98"/>
<sequence length="85" mass="9144">MGAGEAAGMRADAYPEGVKYPDTGCEVASLCLECPLEVCVHDEGRWKAWQRRDAQIRELKAAGLTNNELASSAGLAPRSIQRILA</sequence>
<accession>A0A0F9DE98</accession>
<comment type="caution">
    <text evidence="1">The sequence shown here is derived from an EMBL/GenBank/DDBJ whole genome shotgun (WGS) entry which is preliminary data.</text>
</comment>
<organism evidence="1">
    <name type="scientific">marine sediment metagenome</name>
    <dbReference type="NCBI Taxonomy" id="412755"/>
    <lineage>
        <taxon>unclassified sequences</taxon>
        <taxon>metagenomes</taxon>
        <taxon>ecological metagenomes</taxon>
    </lineage>
</organism>